<gene>
    <name evidence="11" type="ORF">FALBO_2240</name>
</gene>
<dbReference type="PANTHER" id="PTHR13227">
    <property type="entry name" value="EUKARYOTIC TRANSLATION INITIATION FACTOR 2A"/>
    <property type="match status" value="1"/>
</dbReference>
<evidence type="ECO:0000313" key="11">
    <source>
        <dbReference type="EMBL" id="KAF4470838.1"/>
    </source>
</evidence>
<dbReference type="InterPro" id="IPR013979">
    <property type="entry name" value="TIF_beta_prop-like"/>
</dbReference>
<dbReference type="Gene3D" id="2.130.10.10">
    <property type="entry name" value="YVTN repeat-like/Quinoprotein amine dehydrogenase"/>
    <property type="match status" value="2"/>
</dbReference>
<proteinExistence type="inferred from homology"/>
<dbReference type="Pfam" id="PF08662">
    <property type="entry name" value="eIF2A"/>
    <property type="match status" value="1"/>
</dbReference>
<keyword evidence="7 8" id="KW-0648">Protein biosynthesis</keyword>
<protein>
    <recommendedName>
        <fullName evidence="2 8">Eukaryotic translation initiation factor 2A</fullName>
        <shortName evidence="8">eIF-2A</shortName>
    </recommendedName>
</protein>
<evidence type="ECO:0000256" key="9">
    <source>
        <dbReference type="SAM" id="MobiDB-lite"/>
    </source>
</evidence>
<dbReference type="GO" id="GO:0043022">
    <property type="term" value="F:ribosome binding"/>
    <property type="evidence" value="ECO:0007669"/>
    <property type="project" value="UniProtKB-UniRule"/>
</dbReference>
<feature type="compositionally biased region" description="Polar residues" evidence="9">
    <location>
        <begin position="598"/>
        <end position="612"/>
    </location>
</feature>
<evidence type="ECO:0000256" key="4">
    <source>
        <dbReference type="ARBA" id="ARBA00022574"/>
    </source>
</evidence>
<feature type="compositionally biased region" description="Basic residues" evidence="9">
    <location>
        <begin position="529"/>
        <end position="538"/>
    </location>
</feature>
<evidence type="ECO:0000256" key="3">
    <source>
        <dbReference type="ARBA" id="ARBA00022540"/>
    </source>
</evidence>
<keyword evidence="12" id="KW-1185">Reference proteome</keyword>
<dbReference type="GO" id="GO:0003729">
    <property type="term" value="F:mRNA binding"/>
    <property type="evidence" value="ECO:0007669"/>
    <property type="project" value="TreeGrafter"/>
</dbReference>
<evidence type="ECO:0000256" key="5">
    <source>
        <dbReference type="ARBA" id="ARBA00022737"/>
    </source>
</evidence>
<evidence type="ECO:0000256" key="1">
    <source>
        <dbReference type="ARBA" id="ARBA00009573"/>
    </source>
</evidence>
<dbReference type="InterPro" id="IPR015943">
    <property type="entry name" value="WD40/YVTN_repeat-like_dom_sf"/>
</dbReference>
<evidence type="ECO:0000256" key="7">
    <source>
        <dbReference type="ARBA" id="ARBA00022917"/>
    </source>
</evidence>
<keyword evidence="5" id="KW-0677">Repeat</keyword>
<name>A0A8H4PH01_9HYPO</name>
<dbReference type="OrthoDB" id="2194683at2759"/>
<evidence type="ECO:0000256" key="6">
    <source>
        <dbReference type="ARBA" id="ARBA00022845"/>
    </source>
</evidence>
<keyword evidence="4" id="KW-0853">WD repeat</keyword>
<dbReference type="GO" id="GO:0006417">
    <property type="term" value="P:regulation of translation"/>
    <property type="evidence" value="ECO:0007669"/>
    <property type="project" value="UniProtKB-KW"/>
</dbReference>
<dbReference type="GO" id="GO:0003743">
    <property type="term" value="F:translation initiation factor activity"/>
    <property type="evidence" value="ECO:0007669"/>
    <property type="project" value="UniProtKB-UniRule"/>
</dbReference>
<dbReference type="EMBL" id="JAADYS010000287">
    <property type="protein sequence ID" value="KAF4470838.1"/>
    <property type="molecule type" value="Genomic_DNA"/>
</dbReference>
<feature type="region of interest" description="Disordered" evidence="9">
    <location>
        <begin position="482"/>
        <end position="636"/>
    </location>
</feature>
<dbReference type="GO" id="GO:0022627">
    <property type="term" value="C:cytosolic small ribosomal subunit"/>
    <property type="evidence" value="ECO:0007669"/>
    <property type="project" value="TreeGrafter"/>
</dbReference>
<evidence type="ECO:0000256" key="2">
    <source>
        <dbReference type="ARBA" id="ARBA00013819"/>
    </source>
</evidence>
<dbReference type="Proteomes" id="UP000554235">
    <property type="component" value="Unassembled WGS sequence"/>
</dbReference>
<dbReference type="SUPFAM" id="SSF82171">
    <property type="entry name" value="DPP6 N-terminal domain-like"/>
    <property type="match status" value="1"/>
</dbReference>
<evidence type="ECO:0000259" key="10">
    <source>
        <dbReference type="Pfam" id="PF08662"/>
    </source>
</evidence>
<organism evidence="11 12">
    <name type="scientific">Fusarium albosuccineum</name>
    <dbReference type="NCBI Taxonomy" id="1237068"/>
    <lineage>
        <taxon>Eukaryota</taxon>
        <taxon>Fungi</taxon>
        <taxon>Dikarya</taxon>
        <taxon>Ascomycota</taxon>
        <taxon>Pezizomycotina</taxon>
        <taxon>Sordariomycetes</taxon>
        <taxon>Hypocreomycetidae</taxon>
        <taxon>Hypocreales</taxon>
        <taxon>Nectriaceae</taxon>
        <taxon>Fusarium</taxon>
        <taxon>Fusarium decemcellulare species complex</taxon>
    </lineage>
</organism>
<dbReference type="GO" id="GO:0000049">
    <property type="term" value="F:tRNA binding"/>
    <property type="evidence" value="ECO:0007669"/>
    <property type="project" value="UniProtKB-UniRule"/>
</dbReference>
<feature type="domain" description="Translation initiation factor beta propellor-like" evidence="10">
    <location>
        <begin position="217"/>
        <end position="411"/>
    </location>
</feature>
<evidence type="ECO:0000313" key="12">
    <source>
        <dbReference type="Proteomes" id="UP000554235"/>
    </source>
</evidence>
<reference evidence="11 12" key="1">
    <citation type="submission" date="2020-01" db="EMBL/GenBank/DDBJ databases">
        <title>Identification and distribution of gene clusters putatively required for synthesis of sphingolipid metabolism inhibitors in phylogenetically diverse species of the filamentous fungus Fusarium.</title>
        <authorList>
            <person name="Kim H.-S."/>
            <person name="Busman M."/>
            <person name="Brown D.W."/>
            <person name="Divon H."/>
            <person name="Uhlig S."/>
            <person name="Proctor R.H."/>
        </authorList>
    </citation>
    <scope>NUCLEOTIDE SEQUENCE [LARGE SCALE GENOMIC DNA]</scope>
    <source>
        <strain evidence="11 12">NRRL 20459</strain>
    </source>
</reference>
<dbReference type="PIRSF" id="PIRSF017222">
    <property type="entry name" value="eIF2A"/>
    <property type="match status" value="1"/>
</dbReference>
<dbReference type="PANTHER" id="PTHR13227:SF0">
    <property type="entry name" value="EUKARYOTIC TRANSLATION INITIATION FACTOR 2A"/>
    <property type="match status" value="1"/>
</dbReference>
<dbReference type="InterPro" id="IPR011387">
    <property type="entry name" value="TIF2A"/>
</dbReference>
<dbReference type="AlphaFoldDB" id="A0A8H4PH01"/>
<keyword evidence="3 8" id="KW-0396">Initiation factor</keyword>
<accession>A0A8H4PH01</accession>
<comment type="similarity">
    <text evidence="1 8">Belongs to the WD repeat EIF2A family.</text>
</comment>
<evidence type="ECO:0000256" key="8">
    <source>
        <dbReference type="PIRNR" id="PIRNR017222"/>
    </source>
</evidence>
<keyword evidence="6 8" id="KW-0810">Translation regulation</keyword>
<dbReference type="FunFam" id="2.130.10.10:FF:000596">
    <property type="entry name" value="Eukaryotic translation initiation factor 2A"/>
    <property type="match status" value="1"/>
</dbReference>
<comment type="function">
    <text evidence="8">Functions in the early steps of protein synthesis of a small number of specific mRNAs. Acts by directing the binding of methionyl-tRNAi to 40S ribosomal subunits. In contrast to the eIF-2 complex, it binds methionyl-tRNAi to 40S subunits in a codon-dependent manner, whereas the eIF-2 complex binds methionyl-tRNAi to 40S subunits in a GTP-dependent manner.</text>
</comment>
<comment type="caution">
    <text evidence="11">The sequence shown here is derived from an EMBL/GenBank/DDBJ whole genome shotgun (WGS) entry which is preliminary data.</text>
</comment>
<sequence length="679" mass="73894">MASPLQFAYRTHKTIGVFDAAPVYEPLAGFAPPEGNLRCCAYSPCGRFFGWASPEAVNVVDAGTGQQVLSLPILNVYELGFSPRGTFVITFERPGKDENGDATKNLKVWRVVEDGVAAADKEPLGRFVQKQQGSWNLQYTADEKYCARLVTNEVQFYESHDLVKVWNRLRVEGAANYALAPGSQNHAVAVFVPERKGQPAAVKVFNVPLFNNPISQKTFFKGDKVQLKWNKHGSSLLVLAQTDVDRSGKSYYGETTLYLLSTTGAFDARVTLDKDGPIHDVSWSPNSKEFGVVYGYMPAKATIFNHRAIATHSFPIAPRNTITFSPTGRFVLVAGFGNLAGQIDIYDLEKDFRKITTIESGNPSVCEWSPDSRYIMTATTSPRLRVDNGVKLYHVSGGIMYNEDMVELYHVVWRPQAPENIAPGDPLTPIPAPHASATTYLGTVKTPSKPAGAYRPPGARGLATPLHFKREDEGGAAHVVSNGMPNVGPNGFGRPRRAVPGADLAESAPTVVRTVPGAEPVGDEGSSKSKNKKKRNKKNNQGEGRPQGEPNGGASLAPPPRDRGAGSGSEGRSPERRGHNHHRSQSRNNQGRSRSNTHRGNSNGHHASQHQGPSAGAPANDAGQNPNAKKIRSLQKKVRAIEDLEMRRAGGEKLEDTQLKKINTKSSVLKELEQLEKDN</sequence>